<evidence type="ECO:0000313" key="3">
    <source>
        <dbReference type="Proteomes" id="UP000008549"/>
    </source>
</evidence>
<protein>
    <submittedName>
        <fullName evidence="2">Protein CBG06391</fullName>
    </submittedName>
</protein>
<dbReference type="GeneID" id="8589341"/>
<gene>
    <name evidence="2" type="ORF">CBG06391</name>
    <name evidence="2" type="ORF">CBG_06391</name>
</gene>
<dbReference type="KEGG" id="cbr:CBG_06391"/>
<sequence length="111" mass="12705">MYTVSEQIILYTSPTEGFQRLARLLEAENQKFSVISYRYNRSLGFGDGCNHHSPSALATRQVKESAPTEKNEKVKKKTTKINFSIGWSSNGRKEGERQRKVGVQRARRQNV</sequence>
<name>A8X246_CAEBR</name>
<dbReference type="HOGENOM" id="CLU_2160639_0_0_1"/>
<keyword evidence="3" id="KW-1185">Reference proteome</keyword>
<dbReference type="Proteomes" id="UP000008549">
    <property type="component" value="Unassembled WGS sequence"/>
</dbReference>
<evidence type="ECO:0000313" key="2">
    <source>
        <dbReference type="EMBL" id="CAP26706.1"/>
    </source>
</evidence>
<dbReference type="CTD" id="8589341"/>
<accession>A8X246</accession>
<reference evidence="2 3" key="2">
    <citation type="journal article" date="2011" name="PLoS Genet.">
        <title>Caenorhabditis briggsae recombinant inbred line genotypes reveal inter-strain incompatibility and the evolution of recombination.</title>
        <authorList>
            <person name="Ross J.A."/>
            <person name="Koboldt D.C."/>
            <person name="Staisch J.E."/>
            <person name="Chamberlin H.M."/>
            <person name="Gupta B.P."/>
            <person name="Miller R.D."/>
            <person name="Baird S.E."/>
            <person name="Haag E.S."/>
        </authorList>
    </citation>
    <scope>NUCLEOTIDE SEQUENCE [LARGE SCALE GENOMIC DNA]</scope>
    <source>
        <strain evidence="2 3">AF16</strain>
    </source>
</reference>
<feature type="region of interest" description="Disordered" evidence="1">
    <location>
        <begin position="85"/>
        <end position="111"/>
    </location>
</feature>
<reference evidence="2 3" key="1">
    <citation type="journal article" date="2003" name="PLoS Biol.">
        <title>The genome sequence of Caenorhabditis briggsae: a platform for comparative genomics.</title>
        <authorList>
            <person name="Stein L.D."/>
            <person name="Bao Z."/>
            <person name="Blasiar D."/>
            <person name="Blumenthal T."/>
            <person name="Brent M.R."/>
            <person name="Chen N."/>
            <person name="Chinwalla A."/>
            <person name="Clarke L."/>
            <person name="Clee C."/>
            <person name="Coghlan A."/>
            <person name="Coulson A."/>
            <person name="D'Eustachio P."/>
            <person name="Fitch D.H."/>
            <person name="Fulton L.A."/>
            <person name="Fulton R.E."/>
            <person name="Griffiths-Jones S."/>
            <person name="Harris T.W."/>
            <person name="Hillier L.W."/>
            <person name="Kamath R."/>
            <person name="Kuwabara P.E."/>
            <person name="Mardis E.R."/>
            <person name="Marra M.A."/>
            <person name="Miner T.L."/>
            <person name="Minx P."/>
            <person name="Mullikin J.C."/>
            <person name="Plumb R.W."/>
            <person name="Rogers J."/>
            <person name="Schein J.E."/>
            <person name="Sohrmann M."/>
            <person name="Spieth J."/>
            <person name="Stajich J.E."/>
            <person name="Wei C."/>
            <person name="Willey D."/>
            <person name="Wilson R.K."/>
            <person name="Durbin R."/>
            <person name="Waterston R.H."/>
        </authorList>
    </citation>
    <scope>NUCLEOTIDE SEQUENCE [LARGE SCALE GENOMIC DNA]</scope>
    <source>
        <strain evidence="2 3">AF16</strain>
    </source>
</reference>
<feature type="compositionally biased region" description="Basic residues" evidence="1">
    <location>
        <begin position="100"/>
        <end position="111"/>
    </location>
</feature>
<dbReference type="RefSeq" id="XP_002647342.1">
    <property type="nucleotide sequence ID" value="XM_002647296.1"/>
</dbReference>
<proteinExistence type="predicted"/>
<dbReference type="EMBL" id="HE601320">
    <property type="protein sequence ID" value="CAP26706.1"/>
    <property type="molecule type" value="Genomic_DNA"/>
</dbReference>
<dbReference type="AlphaFoldDB" id="A8X246"/>
<organism evidence="2 3">
    <name type="scientific">Caenorhabditis briggsae</name>
    <dbReference type="NCBI Taxonomy" id="6238"/>
    <lineage>
        <taxon>Eukaryota</taxon>
        <taxon>Metazoa</taxon>
        <taxon>Ecdysozoa</taxon>
        <taxon>Nematoda</taxon>
        <taxon>Chromadorea</taxon>
        <taxon>Rhabditida</taxon>
        <taxon>Rhabditina</taxon>
        <taxon>Rhabditomorpha</taxon>
        <taxon>Rhabditoidea</taxon>
        <taxon>Rhabditidae</taxon>
        <taxon>Peloderinae</taxon>
        <taxon>Caenorhabditis</taxon>
    </lineage>
</organism>
<dbReference type="InParanoid" id="A8X246"/>
<evidence type="ECO:0000256" key="1">
    <source>
        <dbReference type="SAM" id="MobiDB-lite"/>
    </source>
</evidence>